<organism evidence="1 2">
    <name type="scientific">Terrimonas ginsenosidimutans</name>
    <dbReference type="NCBI Taxonomy" id="2908004"/>
    <lineage>
        <taxon>Bacteria</taxon>
        <taxon>Pseudomonadati</taxon>
        <taxon>Bacteroidota</taxon>
        <taxon>Chitinophagia</taxon>
        <taxon>Chitinophagales</taxon>
        <taxon>Chitinophagaceae</taxon>
        <taxon>Terrimonas</taxon>
    </lineage>
</organism>
<keyword evidence="2" id="KW-1185">Reference proteome</keyword>
<dbReference type="PROSITE" id="PS51257">
    <property type="entry name" value="PROKAR_LIPOPROTEIN"/>
    <property type="match status" value="1"/>
</dbReference>
<sequence>MRYLSLYIFVLCLSTACSKKEVGNTRVFDETPVEHLVKPGEVDEVSGAADSKTNPGYLWLHEDSGNPTQLSLMSHSGELKKHVTLKGIRNRDWEELALAKGPEPEVNYIYLADIGNNNLSVQHFVIYRFPEPTSTDDEVTKFEKIAFTYPDKTHDAEAMFIDNVSKDIFILSKEDSSSAIYRIPYPQSTTSFNKAEFVGRLPYGKVVGAAMSPTNSEVLIKTYSAVYYWKLTTNAVANEILNSPPLRISYVKEPQGEAIVFRNDNSGFFTISERPPFIKEVKLYFYKRR</sequence>
<comment type="caution">
    <text evidence="1">The sequence shown here is derived from an EMBL/GenBank/DDBJ whole genome shotgun (WGS) entry which is preliminary data.</text>
</comment>
<accession>A0ABS9KNY2</accession>
<evidence type="ECO:0000313" key="2">
    <source>
        <dbReference type="Proteomes" id="UP001165367"/>
    </source>
</evidence>
<protein>
    <recommendedName>
        <fullName evidence="3">PE-PGRS family protein</fullName>
    </recommendedName>
</protein>
<evidence type="ECO:0000313" key="1">
    <source>
        <dbReference type="EMBL" id="MCG2614037.1"/>
    </source>
</evidence>
<dbReference type="RefSeq" id="WP_237870063.1">
    <property type="nucleotide sequence ID" value="NZ_JAKLTR010000003.1"/>
</dbReference>
<reference evidence="1" key="1">
    <citation type="submission" date="2022-01" db="EMBL/GenBank/DDBJ databases">
        <authorList>
            <person name="Jo J.-H."/>
            <person name="Im W.-T."/>
        </authorList>
    </citation>
    <scope>NUCLEOTIDE SEQUENCE</scope>
    <source>
        <strain evidence="1">NA20</strain>
    </source>
</reference>
<evidence type="ECO:0008006" key="3">
    <source>
        <dbReference type="Google" id="ProtNLM"/>
    </source>
</evidence>
<name>A0ABS9KNY2_9BACT</name>
<gene>
    <name evidence="1" type="ORF">LZZ85_07080</name>
</gene>
<dbReference type="Proteomes" id="UP001165367">
    <property type="component" value="Unassembled WGS sequence"/>
</dbReference>
<dbReference type="EMBL" id="JAKLTR010000003">
    <property type="protein sequence ID" value="MCG2614037.1"/>
    <property type="molecule type" value="Genomic_DNA"/>
</dbReference>
<proteinExistence type="predicted"/>